<gene>
    <name evidence="2" type="ORF">EJB05_12879</name>
</gene>
<evidence type="ECO:0000259" key="1">
    <source>
        <dbReference type="Pfam" id="PF22915"/>
    </source>
</evidence>
<comment type="caution">
    <text evidence="2">The sequence shown here is derived from an EMBL/GenBank/DDBJ whole genome shotgun (WGS) entry which is preliminary data.</text>
</comment>
<evidence type="ECO:0000313" key="3">
    <source>
        <dbReference type="Proteomes" id="UP000324897"/>
    </source>
</evidence>
<dbReference type="Pfam" id="PF22915">
    <property type="entry name" value="ARMH5"/>
    <property type="match status" value="1"/>
</dbReference>
<feature type="domain" description="Armadillo-like repeats" evidence="1">
    <location>
        <begin position="41"/>
        <end position="76"/>
    </location>
</feature>
<sequence length="132" mass="15118">MGRARRRPSPGVICIGSSNLLPQTIRRPVDLLLWHLHLCASGFDMDDVVRKYIRCTLNEKPFNPDVAVDLIHLKALMASGYGSIWVYRARFYVKAGCPRAVWKTLLLIGANRDETALMETYRRAKQYQTCHL</sequence>
<proteinExistence type="predicted"/>
<dbReference type="GO" id="GO:0009941">
    <property type="term" value="C:chloroplast envelope"/>
    <property type="evidence" value="ECO:0007669"/>
    <property type="project" value="TreeGrafter"/>
</dbReference>
<dbReference type="Gramene" id="TVU39459">
    <property type="protein sequence ID" value="TVU39459"/>
    <property type="gene ID" value="EJB05_12879"/>
</dbReference>
<dbReference type="GO" id="GO:0009535">
    <property type="term" value="C:chloroplast thylakoid membrane"/>
    <property type="evidence" value="ECO:0007669"/>
    <property type="project" value="TreeGrafter"/>
</dbReference>
<accession>A0A5J9VTF0</accession>
<dbReference type="PANTHER" id="PTHR36793:SF1">
    <property type="entry name" value="RIBOSOMAL RNA SMALL SUBUNIT METHYLTRANSFERASE J"/>
    <property type="match status" value="1"/>
</dbReference>
<dbReference type="InterPro" id="IPR055241">
    <property type="entry name" value="Armadillo_rpt_dom"/>
</dbReference>
<reference evidence="2 3" key="1">
    <citation type="journal article" date="2019" name="Sci. Rep.">
        <title>A high-quality genome of Eragrostis curvula grass provides insights into Poaceae evolution and supports new strategies to enhance forage quality.</title>
        <authorList>
            <person name="Carballo J."/>
            <person name="Santos B.A.C.M."/>
            <person name="Zappacosta D."/>
            <person name="Garbus I."/>
            <person name="Selva J.P."/>
            <person name="Gallo C.A."/>
            <person name="Diaz A."/>
            <person name="Albertini E."/>
            <person name="Caccamo M."/>
            <person name="Echenique V."/>
        </authorList>
    </citation>
    <scope>NUCLEOTIDE SEQUENCE [LARGE SCALE GENOMIC DNA]</scope>
    <source>
        <strain evidence="3">cv. Victoria</strain>
        <tissue evidence="2">Leaf</tissue>
    </source>
</reference>
<dbReference type="EMBL" id="RWGY01000007">
    <property type="protein sequence ID" value="TVU39459.1"/>
    <property type="molecule type" value="Genomic_DNA"/>
</dbReference>
<keyword evidence="3" id="KW-1185">Reference proteome</keyword>
<evidence type="ECO:0000313" key="2">
    <source>
        <dbReference type="EMBL" id="TVU39459.1"/>
    </source>
</evidence>
<dbReference type="PANTHER" id="PTHR36793">
    <property type="entry name" value="RIBOSOMAL RNA SMALL SUBUNIT METHYLTRANSFERASE J"/>
    <property type="match status" value="1"/>
</dbReference>
<name>A0A5J9VTF0_9POAL</name>
<dbReference type="Proteomes" id="UP000324897">
    <property type="component" value="Chromosome 4"/>
</dbReference>
<dbReference type="AlphaFoldDB" id="A0A5J9VTF0"/>
<feature type="non-terminal residue" evidence="2">
    <location>
        <position position="1"/>
    </location>
</feature>
<dbReference type="OrthoDB" id="1716611at2759"/>
<protein>
    <recommendedName>
        <fullName evidence="1">Armadillo-like repeats domain-containing protein</fullName>
    </recommendedName>
</protein>
<organism evidence="2 3">
    <name type="scientific">Eragrostis curvula</name>
    <name type="common">weeping love grass</name>
    <dbReference type="NCBI Taxonomy" id="38414"/>
    <lineage>
        <taxon>Eukaryota</taxon>
        <taxon>Viridiplantae</taxon>
        <taxon>Streptophyta</taxon>
        <taxon>Embryophyta</taxon>
        <taxon>Tracheophyta</taxon>
        <taxon>Spermatophyta</taxon>
        <taxon>Magnoliopsida</taxon>
        <taxon>Liliopsida</taxon>
        <taxon>Poales</taxon>
        <taxon>Poaceae</taxon>
        <taxon>PACMAD clade</taxon>
        <taxon>Chloridoideae</taxon>
        <taxon>Eragrostideae</taxon>
        <taxon>Eragrostidinae</taxon>
        <taxon>Eragrostis</taxon>
    </lineage>
</organism>